<dbReference type="RefSeq" id="WP_290205018.1">
    <property type="nucleotide sequence ID" value="NZ_JASDDK010000001.1"/>
</dbReference>
<name>A0ABT7ZQI6_9FLAO</name>
<sequence length="890" mass="105619">MKIVFDTNVWLNFVERLEYDYIDSLLGKIHANEIEIILPMGIETEFNQKIDKIRSEVIKQGVFSLEDVNSIIESIKTIFSKSNKLNSIELGLAEWVNSQLAPNHNTKNWDDTLILNTLLNLPKNYSFYFISNDSDFRVSKKEYNLHPDIIKKFKDKSIDLEFYIDYAQFFGQKKIISKSSELSSYELYNWKTIRLRLKNKSMLDQLTSSIEYYYKELNFIPLSYFSNNYPFNNGNNGHTYFEGATLVTNNKVLFDFFNNSLIQRKGKKPKINLKNFSNSQDIERFRNVIKRLNGNLVNGLKFERVSIKITLENNKKTEEKCDCLQCTHSRREVKDLTKKCQIEKKDSPKRLIQKAYYLFKVKQLNESYTIINNLSKTINRKEYPTLYFILNYNKDILKKMWFEGDDLFTKERNKIKSENENSILKKGISSIVGYLMYTKYFDYKYFDLTQDLESVKGRYSINKGNGQSYISNIEWKNVLRWAELFQVVEENGIFFGFYLNIKRFAKYTFNLSLYASVDNQVKYPISEYMIKTTMEFLTIKDYKEIFSKLSIDSLNYEENQNSKIFKLFCNKIDSLSQTIELDENHSYLKIHLKEIEKILFIQSYLNFNKKQDNIIFSKILNIVELDPIEELLSGLNHFVSKRKSNLYTYNAKKLISFTLNSELSFNTNITNVFSLLKAFPSLSINKPQFNLLIESDIESKTGYYNSYIYLELYELGSLEQKNQVLEKVYSILDSDLSFDFKLYTFFTSELIIAEKTEYLEKFKNEVEISLSKYNNPHHRNRLDKQVKKIEILNYFINHVYQFYDDTYKILKIFKGHSPYYDFLVNPKGFELNNIDVHWLEYANRNSYWAIKKILKNHQAINQHFIESILKIDNDNYKNAYLELISNSDNA</sequence>
<reference evidence="1 2" key="1">
    <citation type="journal article" date="2023" name="Int. J. Syst. Evol. Microbiol.">
        <title>Winogradskyella bathintestinalis sp. nov., isolated from the intestine of the deep-sea loosejaw dragonfish, Malacosteus niger.</title>
        <authorList>
            <person name="Uniacke-Lowe S."/>
            <person name="Johnson C.N."/>
            <person name="Stanton C."/>
            <person name="Hill C."/>
            <person name="Ross P."/>
        </authorList>
    </citation>
    <scope>NUCLEOTIDE SEQUENCE [LARGE SCALE GENOMIC DNA]</scope>
    <source>
        <strain evidence="1 2">APC 3343</strain>
    </source>
</reference>
<organism evidence="1 2">
    <name type="scientific">Winogradskyella bathintestinalis</name>
    <dbReference type="NCBI Taxonomy" id="3035208"/>
    <lineage>
        <taxon>Bacteria</taxon>
        <taxon>Pseudomonadati</taxon>
        <taxon>Bacteroidota</taxon>
        <taxon>Flavobacteriia</taxon>
        <taxon>Flavobacteriales</taxon>
        <taxon>Flavobacteriaceae</taxon>
        <taxon>Winogradskyella</taxon>
    </lineage>
</organism>
<keyword evidence="2" id="KW-1185">Reference proteome</keyword>
<evidence type="ECO:0000313" key="2">
    <source>
        <dbReference type="Proteomes" id="UP001231197"/>
    </source>
</evidence>
<evidence type="ECO:0000313" key="1">
    <source>
        <dbReference type="EMBL" id="MDN3491276.1"/>
    </source>
</evidence>
<accession>A0ABT7ZQI6</accession>
<protein>
    <recommendedName>
        <fullName evidence="3">DUF4935 domain-containing protein</fullName>
    </recommendedName>
</protein>
<evidence type="ECO:0008006" key="3">
    <source>
        <dbReference type="Google" id="ProtNLM"/>
    </source>
</evidence>
<gene>
    <name evidence="1" type="ORF">QMA06_00985</name>
</gene>
<dbReference type="Proteomes" id="UP001231197">
    <property type="component" value="Unassembled WGS sequence"/>
</dbReference>
<dbReference type="EMBL" id="JASDDK010000001">
    <property type="protein sequence ID" value="MDN3491276.1"/>
    <property type="molecule type" value="Genomic_DNA"/>
</dbReference>
<proteinExistence type="predicted"/>
<comment type="caution">
    <text evidence="1">The sequence shown here is derived from an EMBL/GenBank/DDBJ whole genome shotgun (WGS) entry which is preliminary data.</text>
</comment>